<protein>
    <submittedName>
        <fullName evidence="5">OSIGBa0092J07.2 protein</fullName>
    </submittedName>
</protein>
<dbReference type="GO" id="GO:0016020">
    <property type="term" value="C:membrane"/>
    <property type="evidence" value="ECO:0007669"/>
    <property type="project" value="UniProtKB-SubCell"/>
</dbReference>
<proteinExistence type="predicted"/>
<feature type="domain" description="EGF-like" evidence="4">
    <location>
        <begin position="389"/>
        <end position="440"/>
    </location>
</feature>
<feature type="signal peptide" evidence="3">
    <location>
        <begin position="1"/>
        <end position="28"/>
    </location>
</feature>
<evidence type="ECO:0000256" key="2">
    <source>
        <dbReference type="ARBA" id="ARBA00022729"/>
    </source>
</evidence>
<feature type="chain" id="PRO_5004162724" evidence="3">
    <location>
        <begin position="29"/>
        <end position="455"/>
    </location>
</feature>
<comment type="subcellular location">
    <subcellularLocation>
        <location evidence="1">Membrane</location>
        <topology evidence="1">Single-pass membrane protein</topology>
    </subcellularLocation>
</comment>
<evidence type="ECO:0000256" key="1">
    <source>
        <dbReference type="ARBA" id="ARBA00004167"/>
    </source>
</evidence>
<evidence type="ECO:0000256" key="3">
    <source>
        <dbReference type="SAM" id="SignalP"/>
    </source>
</evidence>
<evidence type="ECO:0000259" key="4">
    <source>
        <dbReference type="SMART" id="SM00181"/>
    </source>
</evidence>
<dbReference type="EMBL" id="CR855128">
    <property type="protein sequence ID" value="CAH66656.1"/>
    <property type="molecule type" value="Genomic_DNA"/>
</dbReference>
<dbReference type="GO" id="GO:0030247">
    <property type="term" value="F:polysaccharide binding"/>
    <property type="evidence" value="ECO:0007669"/>
    <property type="project" value="InterPro"/>
</dbReference>
<dbReference type="InterPro" id="IPR000742">
    <property type="entry name" value="EGF"/>
</dbReference>
<gene>
    <name evidence="5" type="primary">OSIGBa0092J07.2</name>
</gene>
<dbReference type="InterPro" id="IPR025287">
    <property type="entry name" value="WAK_GUB"/>
</dbReference>
<organism evidence="5">
    <name type="scientific">Oryza sativa</name>
    <name type="common">Rice</name>
    <dbReference type="NCBI Taxonomy" id="4530"/>
    <lineage>
        <taxon>Eukaryota</taxon>
        <taxon>Viridiplantae</taxon>
        <taxon>Streptophyta</taxon>
        <taxon>Embryophyta</taxon>
        <taxon>Tracheophyta</taxon>
        <taxon>Spermatophyta</taxon>
        <taxon>Magnoliopsida</taxon>
        <taxon>Liliopsida</taxon>
        <taxon>Poales</taxon>
        <taxon>Poaceae</taxon>
        <taxon>BOP clade</taxon>
        <taxon>Oryzoideae</taxon>
        <taxon>Oryzeae</taxon>
        <taxon>Oryzinae</taxon>
        <taxon>Oryza</taxon>
    </lineage>
</organism>
<evidence type="ECO:0000313" key="5">
    <source>
        <dbReference type="EMBL" id="CAH66656.1"/>
    </source>
</evidence>
<dbReference type="AlphaFoldDB" id="Q01KR5"/>
<feature type="domain" description="EGF-like" evidence="4">
    <location>
        <begin position="265"/>
        <end position="314"/>
    </location>
</feature>
<dbReference type="SMART" id="SM00181">
    <property type="entry name" value="EGF"/>
    <property type="match status" value="2"/>
</dbReference>
<reference evidence="5" key="2">
    <citation type="submission" date="2004-10" db="EMBL/GenBank/DDBJ databases">
        <title>Chromosome-wide comparison between domesticated rice subspecies indica and japonica.</title>
        <authorList>
            <person name="Han B."/>
        </authorList>
    </citation>
    <scope>NUCLEOTIDE SEQUENCE</scope>
</reference>
<dbReference type="PANTHER" id="PTHR33491">
    <property type="entry name" value="OSJNBA0016N04.9 PROTEIN"/>
    <property type="match status" value="1"/>
</dbReference>
<keyword evidence="2 3" id="KW-0732">Signal</keyword>
<name>Q01KR5_ORYSA</name>
<reference evidence="5" key="1">
    <citation type="journal article" date="2002" name="Nature">
        <title>Sequence and analysis of rice chromosome 4.</title>
        <authorList>
            <person name="Feng Q."/>
            <person name="Zhang Y."/>
            <person name="Hao P."/>
            <person name="Wang S."/>
            <person name="Fu G."/>
            <person name="Huang Y."/>
            <person name="Li Y."/>
            <person name="Zhu J."/>
            <person name="Liu Y."/>
            <person name="Hu X."/>
            <person name="Jia P."/>
            <person name="Zhang Y."/>
            <person name="Zhao Q."/>
            <person name="Ying K."/>
            <person name="Yu S."/>
            <person name="Tang Y."/>
            <person name="Weng Q."/>
            <person name="Zhang L."/>
            <person name="Lu Y."/>
            <person name="Mu J."/>
            <person name="Lu Y."/>
            <person name="Zhang L.S."/>
            <person name="Yu Z."/>
            <person name="Fan D."/>
            <person name="Liu X."/>
            <person name="Lu T."/>
            <person name="Li C."/>
            <person name="Wu Y."/>
            <person name="Sun T."/>
            <person name="Lei H."/>
            <person name="Li T."/>
            <person name="Hu H."/>
            <person name="Guan J."/>
            <person name="Wu M."/>
            <person name="Zhang R."/>
            <person name="Zhou B."/>
            <person name="Chen Z."/>
            <person name="Chen L."/>
            <person name="Jin Z."/>
            <person name="Wang R."/>
            <person name="Yin H."/>
            <person name="Cai Z."/>
            <person name="Ren S."/>
            <person name="Lv G."/>
            <person name="Gu W."/>
            <person name="Zhu G."/>
            <person name="Tu Y."/>
            <person name="Jia J."/>
            <person name="Zhang Y."/>
            <person name="Chen J."/>
            <person name="Kang H."/>
            <person name="Chen X."/>
            <person name="Shao C."/>
            <person name="Sun Y."/>
            <person name="Hu Q."/>
            <person name="Zhang X."/>
            <person name="Zhang W."/>
            <person name="Wang L."/>
            <person name="Ding C."/>
            <person name="Sheng H."/>
            <person name="Gu J."/>
            <person name="Chen S."/>
            <person name="Ni L."/>
            <person name="Zhu F."/>
            <person name="Chen W."/>
            <person name="Lan L."/>
            <person name="Lai Y."/>
            <person name="Cheng Z."/>
            <person name="Gu M."/>
            <person name="Jiang J."/>
            <person name="Li J."/>
            <person name="Hong G."/>
            <person name="Xue Y."/>
            <person name="Han B."/>
        </authorList>
    </citation>
    <scope>NUCLEOTIDE SEQUENCE</scope>
</reference>
<sequence>MIRSPHAANSLQLLLVFLLATTTLLTSAKDLAAPRRQEGHGRVVPSTATLAGCQSSCGDLTFVYPFGIGSGCFRSPDFELTCDSTTSPPRLLFHDGITQIAGSINIVSTEFMDTDNSVSTRFSHTISMRNASVVSWSLSPKLLEHSLDAFYLTLWGLRFSGCDFDVYWLNRPSINKATPNCTATCPKGESTGMVSPMQHCNGTGCCTIDFGAEINAYSSTIEFKFVRQAETNLESYHNRSLSWDTIYITDPASRGLSWKIPDQPDCASARKNQTSYACVSNKSICIDPDDVKQGYNCMCRNGYIGNPYILDGCSPNNEYNPLQRKMNCIRQCGNISVPFPFGLEEGCFATKGFYLNCTNSTSSTLLLEASQHQVGTPIVSVLWVAAHLTCQDAKRNSSGYACISTNSECITSKPTDTFVGYRCKCAQGYQGNPYITNGCVGMVVGGGQTTGDRRI</sequence>
<accession>Q01KR5</accession>
<dbReference type="Pfam" id="PF13947">
    <property type="entry name" value="GUB_WAK_bind"/>
    <property type="match status" value="2"/>
</dbReference>